<name>A0AAD7YF92_MYTSE</name>
<feature type="signal peptide" evidence="1">
    <location>
        <begin position="1"/>
        <end position="24"/>
    </location>
</feature>
<comment type="caution">
    <text evidence="2">The sequence shown here is derived from an EMBL/GenBank/DDBJ whole genome shotgun (WGS) entry which is preliminary data.</text>
</comment>
<gene>
    <name evidence="2" type="ORF">PYW07_013798</name>
</gene>
<dbReference type="PANTHER" id="PTHR34931:SF3">
    <property type="entry name" value="FI02976P-RELATED"/>
    <property type="match status" value="1"/>
</dbReference>
<evidence type="ECO:0000313" key="3">
    <source>
        <dbReference type="Proteomes" id="UP001231518"/>
    </source>
</evidence>
<keyword evidence="1" id="KW-0732">Signal</keyword>
<dbReference type="EMBL" id="JARGEI010000020">
    <property type="protein sequence ID" value="KAJ8713428.1"/>
    <property type="molecule type" value="Genomic_DNA"/>
</dbReference>
<dbReference type="PANTHER" id="PTHR34931">
    <property type="entry name" value="FI02976P-RELATED"/>
    <property type="match status" value="1"/>
</dbReference>
<proteinExistence type="predicted"/>
<dbReference type="Proteomes" id="UP001231518">
    <property type="component" value="Chromosome 4"/>
</dbReference>
<organism evidence="2 3">
    <name type="scientific">Mythimna separata</name>
    <name type="common">Oriental armyworm</name>
    <name type="synonym">Pseudaletia separata</name>
    <dbReference type="NCBI Taxonomy" id="271217"/>
    <lineage>
        <taxon>Eukaryota</taxon>
        <taxon>Metazoa</taxon>
        <taxon>Ecdysozoa</taxon>
        <taxon>Arthropoda</taxon>
        <taxon>Hexapoda</taxon>
        <taxon>Insecta</taxon>
        <taxon>Pterygota</taxon>
        <taxon>Neoptera</taxon>
        <taxon>Endopterygota</taxon>
        <taxon>Lepidoptera</taxon>
        <taxon>Glossata</taxon>
        <taxon>Ditrysia</taxon>
        <taxon>Noctuoidea</taxon>
        <taxon>Noctuidae</taxon>
        <taxon>Noctuinae</taxon>
        <taxon>Hadenini</taxon>
        <taxon>Mythimna</taxon>
    </lineage>
</organism>
<feature type="chain" id="PRO_5041937092" evidence="1">
    <location>
        <begin position="25"/>
        <end position="338"/>
    </location>
</feature>
<reference evidence="2" key="1">
    <citation type="submission" date="2023-03" db="EMBL/GenBank/DDBJ databases">
        <title>Chromosome-level genomes of two armyworms, Mythimna separata and Mythimna loreyi, provide insights into the biosynthesis and reception of sex pheromones.</title>
        <authorList>
            <person name="Zhao H."/>
        </authorList>
    </citation>
    <scope>NUCLEOTIDE SEQUENCE</scope>
    <source>
        <strain evidence="2">BeijingLab</strain>
        <tissue evidence="2">Pupa</tissue>
    </source>
</reference>
<dbReference type="AlphaFoldDB" id="A0AAD7YF92"/>
<evidence type="ECO:0000313" key="2">
    <source>
        <dbReference type="EMBL" id="KAJ8713428.1"/>
    </source>
</evidence>
<protein>
    <submittedName>
        <fullName evidence="2">Uncharacterized protein</fullName>
    </submittedName>
</protein>
<evidence type="ECO:0000256" key="1">
    <source>
        <dbReference type="SAM" id="SignalP"/>
    </source>
</evidence>
<sequence>MNTLVVFFAVVAAACGSLVPLAQPAHHPALVLDPHGRPLDTAEVINARAVHLQAKALEGHYAPLAHAAVVPYASAVVAAPAAVSHQSRVDVINSPAVVSHSVVAAAPAYSAYASPLLAHSALGYAGHGHYLKKRSLGHLAYSAPVVAVAPSAVSHQSRVDVISSPAVVSHAVAPVVSHAYAAPVVAVAPAAVSHQSRVDVRTSPAVVSHSVAPVYAAASYAAPAYGYAAGAYASPAYGYSTYGAHAGLALSHGHLLKKRSLAHYAAVPVVHAVPSAVSHQSRVDVISKPAVVSTYAHAAPAVYAAPAAVYAAPAVSHFAPIAHSAVWSAPHHLRAALW</sequence>
<accession>A0AAD7YF92</accession>
<dbReference type="InterPro" id="IPR007614">
    <property type="entry name" value="Retinin_C"/>
</dbReference>
<keyword evidence="3" id="KW-1185">Reference proteome</keyword>